<dbReference type="Proteomes" id="UP001302573">
    <property type="component" value="Unassembled WGS sequence"/>
</dbReference>
<evidence type="ECO:0000313" key="1">
    <source>
        <dbReference type="EMBL" id="MEA5673243.1"/>
    </source>
</evidence>
<gene>
    <name evidence="1" type="ORF">VA602_18130</name>
</gene>
<reference evidence="1 2" key="1">
    <citation type="submission" date="2023-12" db="EMBL/GenBank/DDBJ databases">
        <title>Pseudomonas machongensis sp. nov., isolated from wilted pepper plants (Capsicum annuum).</title>
        <authorList>
            <person name="Qiu M."/>
            <person name="Li Y."/>
            <person name="Liu Q."/>
            <person name="Zhang X."/>
            <person name="Huang Y."/>
            <person name="Guo R."/>
            <person name="Hu M."/>
            <person name="Zhou J."/>
            <person name="Zhou X."/>
        </authorList>
    </citation>
    <scope>NUCLEOTIDE SEQUENCE [LARGE SCALE GENOMIC DNA]</scope>
    <source>
        <strain evidence="1 2">MH2</strain>
    </source>
</reference>
<keyword evidence="2" id="KW-1185">Reference proteome</keyword>
<dbReference type="EMBL" id="JAYFUI010000186">
    <property type="protein sequence ID" value="MEA5673243.1"/>
    <property type="molecule type" value="Genomic_DNA"/>
</dbReference>
<organism evidence="1 2">
    <name type="scientific">Pseudomonas machongensis</name>
    <dbReference type="NCBI Taxonomy" id="3110229"/>
    <lineage>
        <taxon>Bacteria</taxon>
        <taxon>Pseudomonadati</taxon>
        <taxon>Pseudomonadota</taxon>
        <taxon>Gammaproteobacteria</taxon>
        <taxon>Pseudomonadales</taxon>
        <taxon>Pseudomonadaceae</taxon>
        <taxon>Pseudomonas</taxon>
    </lineage>
</organism>
<evidence type="ECO:0000313" key="2">
    <source>
        <dbReference type="Proteomes" id="UP001302573"/>
    </source>
</evidence>
<evidence type="ECO:0008006" key="3">
    <source>
        <dbReference type="Google" id="ProtNLM"/>
    </source>
</evidence>
<proteinExistence type="predicted"/>
<accession>A0ABU5VIP0</accession>
<protein>
    <recommendedName>
        <fullName evidence="3">Lipoprotein</fullName>
    </recommendedName>
</protein>
<comment type="caution">
    <text evidence="1">The sequence shown here is derived from an EMBL/GenBank/DDBJ whole genome shotgun (WGS) entry which is preliminary data.</text>
</comment>
<sequence>MMLVGNWRFRGCEIGFFQAVSRGLIGLSRGCGVVGILAIYGCSGQVEPQIHYVRVEVPVQVPCRAPDIAVPPWAAAGLRKTDSLEVKVRALLAERRQRIGYEKQLQAAATACR</sequence>
<name>A0ABU5VIP0_9PSED</name>